<gene>
    <name evidence="6" type="ORF">BGW36DRAFT_429370</name>
</gene>
<feature type="transmembrane region" description="Helical" evidence="5">
    <location>
        <begin position="52"/>
        <end position="72"/>
    </location>
</feature>
<dbReference type="Proteomes" id="UP001201262">
    <property type="component" value="Unassembled WGS sequence"/>
</dbReference>
<feature type="transmembrane region" description="Helical" evidence="5">
    <location>
        <begin position="198"/>
        <end position="215"/>
    </location>
</feature>
<feature type="transmembrane region" description="Helical" evidence="5">
    <location>
        <begin position="121"/>
        <end position="144"/>
    </location>
</feature>
<dbReference type="PANTHER" id="PTHR31465:SF13">
    <property type="entry name" value="RTA1 DOMAIN PROTEIN-RELATED"/>
    <property type="match status" value="1"/>
</dbReference>
<dbReference type="GeneID" id="70250967"/>
<keyword evidence="3 5" id="KW-1133">Transmembrane helix</keyword>
<evidence type="ECO:0000256" key="5">
    <source>
        <dbReference type="SAM" id="Phobius"/>
    </source>
</evidence>
<feature type="transmembrane region" description="Helical" evidence="5">
    <location>
        <begin position="242"/>
        <end position="262"/>
    </location>
</feature>
<proteinExistence type="predicted"/>
<dbReference type="PANTHER" id="PTHR31465">
    <property type="entry name" value="PROTEIN RTA1-RELATED"/>
    <property type="match status" value="1"/>
</dbReference>
<feature type="transmembrane region" description="Helical" evidence="5">
    <location>
        <begin position="20"/>
        <end position="40"/>
    </location>
</feature>
<sequence length="335" mass="37779">MLEERDSYQQGSFWYYAPNKGAPIAFAILFAVSGLWHFYLCLKLHCWKVTGLLPWSATLFTAGFVVRSIAAFGQWDNLNLFIVSQCLLLVGPPIYEAANFLTLGRILYYVPYHSPIHPGRVFTTFIALGLIIESLTGSGASLVSNSSNPPSVQDAGKALMKASLILQLVQMAGFVSIVLTFYRRCYRAGLLSYKIRRPLHVLLASCVLITIRTVYRTVEYFEAASITVWDIDKISPVLKQEWFFWVFEVMVMYSNTTMLNILHPMTKLPKSNKIYLAKDGVTEIEGPGFQDKRPFILTFLDPFDVGGMLMKKKRHEKFWEEGNQGLSAGAKVGDV</sequence>
<dbReference type="RefSeq" id="XP_046070634.1">
    <property type="nucleotide sequence ID" value="XM_046220680.1"/>
</dbReference>
<evidence type="ECO:0000256" key="3">
    <source>
        <dbReference type="ARBA" id="ARBA00022989"/>
    </source>
</evidence>
<protein>
    <recommendedName>
        <fullName evidence="8">RTA1 domain protein</fullName>
    </recommendedName>
</protein>
<evidence type="ECO:0000313" key="7">
    <source>
        <dbReference type="Proteomes" id="UP001201262"/>
    </source>
</evidence>
<comment type="subcellular location">
    <subcellularLocation>
        <location evidence="1">Membrane</location>
        <topology evidence="1">Multi-pass membrane protein</topology>
    </subcellularLocation>
</comment>
<dbReference type="EMBL" id="JAJTJA010000008">
    <property type="protein sequence ID" value="KAH8695492.1"/>
    <property type="molecule type" value="Genomic_DNA"/>
</dbReference>
<keyword evidence="2 5" id="KW-0812">Transmembrane</keyword>
<keyword evidence="4 5" id="KW-0472">Membrane</keyword>
<dbReference type="InterPro" id="IPR007568">
    <property type="entry name" value="RTA1"/>
</dbReference>
<dbReference type="GO" id="GO:0016020">
    <property type="term" value="C:membrane"/>
    <property type="evidence" value="ECO:0007669"/>
    <property type="project" value="UniProtKB-SubCell"/>
</dbReference>
<feature type="transmembrane region" description="Helical" evidence="5">
    <location>
        <begin position="78"/>
        <end position="101"/>
    </location>
</feature>
<dbReference type="AlphaFoldDB" id="A0AAD4KSE1"/>
<keyword evidence="7" id="KW-1185">Reference proteome</keyword>
<evidence type="ECO:0000313" key="6">
    <source>
        <dbReference type="EMBL" id="KAH8695492.1"/>
    </source>
</evidence>
<organism evidence="6 7">
    <name type="scientific">Talaromyces proteolyticus</name>
    <dbReference type="NCBI Taxonomy" id="1131652"/>
    <lineage>
        <taxon>Eukaryota</taxon>
        <taxon>Fungi</taxon>
        <taxon>Dikarya</taxon>
        <taxon>Ascomycota</taxon>
        <taxon>Pezizomycotina</taxon>
        <taxon>Eurotiomycetes</taxon>
        <taxon>Eurotiomycetidae</taxon>
        <taxon>Eurotiales</taxon>
        <taxon>Trichocomaceae</taxon>
        <taxon>Talaromyces</taxon>
        <taxon>Talaromyces sect. Bacilispori</taxon>
    </lineage>
</organism>
<evidence type="ECO:0000256" key="2">
    <source>
        <dbReference type="ARBA" id="ARBA00022692"/>
    </source>
</evidence>
<evidence type="ECO:0000256" key="1">
    <source>
        <dbReference type="ARBA" id="ARBA00004141"/>
    </source>
</evidence>
<evidence type="ECO:0000256" key="4">
    <source>
        <dbReference type="ARBA" id="ARBA00023136"/>
    </source>
</evidence>
<evidence type="ECO:0008006" key="8">
    <source>
        <dbReference type="Google" id="ProtNLM"/>
    </source>
</evidence>
<reference evidence="6" key="1">
    <citation type="submission" date="2021-12" db="EMBL/GenBank/DDBJ databases">
        <title>Convergent genome expansion in fungi linked to evolution of root-endophyte symbiosis.</title>
        <authorList>
            <consortium name="DOE Joint Genome Institute"/>
            <person name="Ke Y.-H."/>
            <person name="Bonito G."/>
            <person name="Liao H.-L."/>
            <person name="Looney B."/>
            <person name="Rojas-Flechas A."/>
            <person name="Nash J."/>
            <person name="Hameed K."/>
            <person name="Schadt C."/>
            <person name="Martin F."/>
            <person name="Crous P.W."/>
            <person name="Miettinen O."/>
            <person name="Magnuson J.K."/>
            <person name="Labbe J."/>
            <person name="Jacobson D."/>
            <person name="Doktycz M.J."/>
            <person name="Veneault-Fourrey C."/>
            <person name="Kuo A."/>
            <person name="Mondo S."/>
            <person name="Calhoun S."/>
            <person name="Riley R."/>
            <person name="Ohm R."/>
            <person name="LaButti K."/>
            <person name="Andreopoulos B."/>
            <person name="Pangilinan J."/>
            <person name="Nolan M."/>
            <person name="Tritt A."/>
            <person name="Clum A."/>
            <person name="Lipzen A."/>
            <person name="Daum C."/>
            <person name="Barry K."/>
            <person name="Grigoriev I.V."/>
            <person name="Vilgalys R."/>
        </authorList>
    </citation>
    <scope>NUCLEOTIDE SEQUENCE</scope>
    <source>
        <strain evidence="6">PMI_201</strain>
    </source>
</reference>
<feature type="transmembrane region" description="Helical" evidence="5">
    <location>
        <begin position="164"/>
        <end position="186"/>
    </location>
</feature>
<name>A0AAD4KSE1_9EURO</name>
<comment type="caution">
    <text evidence="6">The sequence shown here is derived from an EMBL/GenBank/DDBJ whole genome shotgun (WGS) entry which is preliminary data.</text>
</comment>
<accession>A0AAD4KSE1</accession>
<dbReference type="Pfam" id="PF04479">
    <property type="entry name" value="RTA1"/>
    <property type="match status" value="1"/>
</dbReference>